<dbReference type="SUPFAM" id="SSF100950">
    <property type="entry name" value="NagB/RpiA/CoA transferase-like"/>
    <property type="match status" value="1"/>
</dbReference>
<protein>
    <submittedName>
        <fullName evidence="3">Translation initiation factor 2B subunit alpha</fullName>
    </submittedName>
</protein>
<organism evidence="3 4">
    <name type="scientific">Haloarcula pellucida</name>
    <dbReference type="NCBI Taxonomy" id="1427151"/>
    <lineage>
        <taxon>Archaea</taxon>
        <taxon>Methanobacteriati</taxon>
        <taxon>Methanobacteriota</taxon>
        <taxon>Stenosarchaea group</taxon>
        <taxon>Halobacteria</taxon>
        <taxon>Halobacteriales</taxon>
        <taxon>Haloarculaceae</taxon>
        <taxon>Haloarcula</taxon>
    </lineage>
</organism>
<sequence length="434" mass="46360">MDERAVVTAFLRNDGEVLLLRRSDAVGSYQGRWGGVAGHVADASGEQRDPETAARAEIAEETGLADAVRLVTSGDPFPVEDADRDTRWVVHPFLFDCDSRAVETNEETTETAWVHPPEILRRETVPRLWTAYDRVRPRVATVRDDRTRGSAWLSVRALEALRDEAALATEGRTDELESADRDGDDWTALASLARGLRDARPSMAVLANRVNRVMLAASDERTPEAVETATRRAIGQAVDADREAAELAARALPDRVATLSRSGTVETAIRMADPEAVLVAESRPGGEGVGVAESLADATAVTLTTDAALAFELDDWDADAVLVGADRVLPDGRVVNKAGTRGAALAATEAGAECLIVASSDKVAATADYDLEHRDAAEVYDGDADLAVVNPTFDVTPADAVTAVVTEQGRLNTAEVEAVAAAHREWATWDDAQS</sequence>
<gene>
    <name evidence="3" type="ORF">GCM10009030_29790</name>
</gene>
<dbReference type="SUPFAM" id="SSF55811">
    <property type="entry name" value="Nudix"/>
    <property type="match status" value="1"/>
</dbReference>
<dbReference type="PANTHER" id="PTHR43475:SF3">
    <property type="entry name" value="TRANSLATION INITIATION FACTOR EIF-2B SUBUNIT FAMILY PROTEIN (AFU_ORTHOLOGUE AFUA_2G14290)"/>
    <property type="match status" value="1"/>
</dbReference>
<accession>A0A830GPI9</accession>
<evidence type="ECO:0000313" key="4">
    <source>
        <dbReference type="Proteomes" id="UP000605784"/>
    </source>
</evidence>
<dbReference type="InterPro" id="IPR000649">
    <property type="entry name" value="IF-2B-related"/>
</dbReference>
<dbReference type="Pfam" id="PF00293">
    <property type="entry name" value="NUDIX"/>
    <property type="match status" value="1"/>
</dbReference>
<dbReference type="GO" id="GO:0003743">
    <property type="term" value="F:translation initiation factor activity"/>
    <property type="evidence" value="ECO:0007669"/>
    <property type="project" value="UniProtKB-KW"/>
</dbReference>
<evidence type="ECO:0000313" key="3">
    <source>
        <dbReference type="EMBL" id="GGN98867.1"/>
    </source>
</evidence>
<name>A0A830GPI9_9EURY</name>
<evidence type="ECO:0000259" key="2">
    <source>
        <dbReference type="PROSITE" id="PS51462"/>
    </source>
</evidence>
<comment type="caution">
    <text evidence="3">The sequence shown here is derived from an EMBL/GenBank/DDBJ whole genome shotgun (WGS) entry which is preliminary data.</text>
</comment>
<dbReference type="GO" id="GO:0019509">
    <property type="term" value="P:L-methionine salvage from methylthioadenosine"/>
    <property type="evidence" value="ECO:0007669"/>
    <property type="project" value="TreeGrafter"/>
</dbReference>
<evidence type="ECO:0000256" key="1">
    <source>
        <dbReference type="RuleBase" id="RU003814"/>
    </source>
</evidence>
<dbReference type="GO" id="GO:0046523">
    <property type="term" value="F:S-methyl-5-thioribose-1-phosphate isomerase activity"/>
    <property type="evidence" value="ECO:0007669"/>
    <property type="project" value="TreeGrafter"/>
</dbReference>
<dbReference type="InterPro" id="IPR000086">
    <property type="entry name" value="NUDIX_hydrolase_dom"/>
</dbReference>
<keyword evidence="3" id="KW-0396">Initiation factor</keyword>
<dbReference type="PANTHER" id="PTHR43475">
    <property type="entry name" value="METHYLTHIORIBOSE-1-PHOSPHATE ISOMERASE"/>
    <property type="match status" value="1"/>
</dbReference>
<keyword evidence="4" id="KW-1185">Reference proteome</keyword>
<dbReference type="Gene3D" id="3.90.79.10">
    <property type="entry name" value="Nucleoside Triphosphate Pyrophosphohydrolase"/>
    <property type="match status" value="1"/>
</dbReference>
<keyword evidence="3" id="KW-0648">Protein biosynthesis</keyword>
<dbReference type="Gene3D" id="3.40.50.10470">
    <property type="entry name" value="Translation initiation factor eif-2b, domain 2"/>
    <property type="match status" value="1"/>
</dbReference>
<dbReference type="InterPro" id="IPR015797">
    <property type="entry name" value="NUDIX_hydrolase-like_dom_sf"/>
</dbReference>
<dbReference type="PROSITE" id="PS51462">
    <property type="entry name" value="NUDIX"/>
    <property type="match status" value="1"/>
</dbReference>
<proteinExistence type="inferred from homology"/>
<dbReference type="EMBL" id="BMOU01000005">
    <property type="protein sequence ID" value="GGN98867.1"/>
    <property type="molecule type" value="Genomic_DNA"/>
</dbReference>
<reference evidence="3" key="1">
    <citation type="journal article" date="2014" name="Int. J. Syst. Evol. Microbiol.">
        <title>Complete genome sequence of Corynebacterium casei LMG S-19264T (=DSM 44701T), isolated from a smear-ripened cheese.</title>
        <authorList>
            <consortium name="US DOE Joint Genome Institute (JGI-PGF)"/>
            <person name="Walter F."/>
            <person name="Albersmeier A."/>
            <person name="Kalinowski J."/>
            <person name="Ruckert C."/>
        </authorList>
    </citation>
    <scope>NUCLEOTIDE SEQUENCE</scope>
    <source>
        <strain evidence="3">JCM 17820</strain>
    </source>
</reference>
<feature type="domain" description="Nudix hydrolase" evidence="2">
    <location>
        <begin position="2"/>
        <end position="137"/>
    </location>
</feature>
<dbReference type="InterPro" id="IPR037171">
    <property type="entry name" value="NagB/RpiA_transferase-like"/>
</dbReference>
<dbReference type="AlphaFoldDB" id="A0A830GPI9"/>
<dbReference type="Pfam" id="PF01008">
    <property type="entry name" value="IF-2B"/>
    <property type="match status" value="1"/>
</dbReference>
<comment type="similarity">
    <text evidence="1">Belongs to the eIF-2B alpha/beta/delta subunits family.</text>
</comment>
<dbReference type="RefSeq" id="WP_188999602.1">
    <property type="nucleotide sequence ID" value="NZ_BMOU01000005.1"/>
</dbReference>
<reference evidence="3" key="2">
    <citation type="submission" date="2020-09" db="EMBL/GenBank/DDBJ databases">
        <authorList>
            <person name="Sun Q."/>
            <person name="Ohkuma M."/>
        </authorList>
    </citation>
    <scope>NUCLEOTIDE SEQUENCE</scope>
    <source>
        <strain evidence="3">JCM 17820</strain>
    </source>
</reference>
<dbReference type="InterPro" id="IPR042529">
    <property type="entry name" value="IF_2B-like_C"/>
</dbReference>
<dbReference type="Proteomes" id="UP000605784">
    <property type="component" value="Unassembled WGS sequence"/>
</dbReference>